<evidence type="ECO:0000259" key="9">
    <source>
        <dbReference type="Pfam" id="PF01699"/>
    </source>
</evidence>
<feature type="transmembrane region" description="Helical" evidence="8">
    <location>
        <begin position="189"/>
        <end position="210"/>
    </location>
</feature>
<comment type="similarity">
    <text evidence="2">Belongs to the Ca(2+):cation antiporter (CaCA) (TC 2.A.19) family.</text>
</comment>
<dbReference type="InterPro" id="IPR004837">
    <property type="entry name" value="NaCa_Exmemb"/>
</dbReference>
<dbReference type="KEGG" id="kmx:KLMA_30524"/>
<dbReference type="InterPro" id="IPR044880">
    <property type="entry name" value="NCX_ion-bd_dom_sf"/>
</dbReference>
<dbReference type="GeneID" id="34715796"/>
<evidence type="ECO:0000256" key="6">
    <source>
        <dbReference type="ARBA" id="ARBA00023136"/>
    </source>
</evidence>
<feature type="transmembrane region" description="Helical" evidence="8">
    <location>
        <begin position="649"/>
        <end position="666"/>
    </location>
</feature>
<keyword evidence="5 8" id="KW-1133">Transmembrane helix</keyword>
<accession>W0TCK4</accession>
<dbReference type="GO" id="GO:0008324">
    <property type="term" value="F:monoatomic cation transmembrane transporter activity"/>
    <property type="evidence" value="ECO:0007669"/>
    <property type="project" value="TreeGrafter"/>
</dbReference>
<keyword evidence="3" id="KW-0813">Transport</keyword>
<evidence type="ECO:0000256" key="5">
    <source>
        <dbReference type="ARBA" id="ARBA00022989"/>
    </source>
</evidence>
<reference evidence="10 11" key="1">
    <citation type="journal article" date="2015" name="Biotechnol. Biofuels">
        <title>Genetic basis of the highly efficient yeast Kluyveromyces marxianus: complete genome sequence and transcriptome analyses.</title>
        <authorList>
            <person name="Lertwattanasakul N."/>
            <person name="Kosaka T."/>
            <person name="Hosoyama A."/>
            <person name="Suzuki Y."/>
            <person name="Rodrussamee N."/>
            <person name="Matsutani M."/>
            <person name="Murata M."/>
            <person name="Fujimoto N."/>
            <person name="Suprayogi"/>
            <person name="Tsuchikane K."/>
            <person name="Limtong S."/>
            <person name="Fujita N."/>
            <person name="Yamada M."/>
        </authorList>
    </citation>
    <scope>NUCLEOTIDE SEQUENCE [LARGE SCALE GENOMIC DNA]</scope>
    <source>
        <strain evidence="11">DMKU3-1042 / BCC 29191 / NBRC 104275</strain>
    </source>
</reference>
<name>W0TCK4_KLUMD</name>
<feature type="transmembrane region" description="Helical" evidence="8">
    <location>
        <begin position="507"/>
        <end position="525"/>
    </location>
</feature>
<feature type="transmembrane region" description="Helical" evidence="8">
    <location>
        <begin position="570"/>
        <end position="590"/>
    </location>
</feature>
<proteinExistence type="inferred from homology"/>
<evidence type="ECO:0000256" key="2">
    <source>
        <dbReference type="ARBA" id="ARBA00008170"/>
    </source>
</evidence>
<feature type="domain" description="Sodium/calcium exchanger membrane region" evidence="9">
    <location>
        <begin position="44"/>
        <end position="209"/>
    </location>
</feature>
<feature type="transmembrane region" description="Helical" evidence="8">
    <location>
        <begin position="537"/>
        <end position="558"/>
    </location>
</feature>
<dbReference type="OrthoDB" id="407410at2759"/>
<dbReference type="Proteomes" id="UP000065495">
    <property type="component" value="Chromosome 3"/>
</dbReference>
<dbReference type="Gene3D" id="1.20.1420.30">
    <property type="entry name" value="NCX, central ion-binding region"/>
    <property type="match status" value="2"/>
</dbReference>
<feature type="transmembrane region" description="Helical" evidence="8">
    <location>
        <begin position="12"/>
        <end position="32"/>
    </location>
</feature>
<evidence type="ECO:0000256" key="1">
    <source>
        <dbReference type="ARBA" id="ARBA00004141"/>
    </source>
</evidence>
<protein>
    <submittedName>
        <fullName evidence="10">Putative cation exchanger YDL206W</fullName>
    </submittedName>
</protein>
<dbReference type="GO" id="GO:0006874">
    <property type="term" value="P:intracellular calcium ion homeostasis"/>
    <property type="evidence" value="ECO:0007669"/>
    <property type="project" value="TreeGrafter"/>
</dbReference>
<evidence type="ECO:0000313" key="11">
    <source>
        <dbReference type="Proteomes" id="UP000065495"/>
    </source>
</evidence>
<evidence type="ECO:0000256" key="7">
    <source>
        <dbReference type="SAM" id="MobiDB-lite"/>
    </source>
</evidence>
<keyword evidence="4 8" id="KW-0812">Transmembrane</keyword>
<dbReference type="GO" id="GO:0016020">
    <property type="term" value="C:membrane"/>
    <property type="evidence" value="ECO:0007669"/>
    <property type="project" value="UniProtKB-SubCell"/>
</dbReference>
<evidence type="ECO:0000256" key="4">
    <source>
        <dbReference type="ARBA" id="ARBA00022692"/>
    </source>
</evidence>
<comment type="subcellular location">
    <subcellularLocation>
        <location evidence="1">Membrane</location>
        <topology evidence="1">Multi-pass membrane protein</topology>
    </subcellularLocation>
</comment>
<dbReference type="RefSeq" id="XP_022675652.1">
    <property type="nucleotide sequence ID" value="XM_022819047.1"/>
</dbReference>
<feature type="transmembrane region" description="Helical" evidence="8">
    <location>
        <begin position="38"/>
        <end position="59"/>
    </location>
</feature>
<dbReference type="PANTHER" id="PTHR12266">
    <property type="entry name" value="NA+/CA2+ K+ INDEPENDENT EXCHANGER"/>
    <property type="match status" value="1"/>
</dbReference>
<keyword evidence="6 8" id="KW-0472">Membrane</keyword>
<organism evidence="10 11">
    <name type="scientific">Kluyveromyces marxianus (strain DMKU3-1042 / BCC 29191 / NBRC 104275)</name>
    <name type="common">Yeast</name>
    <name type="synonym">Candida kefyr</name>
    <dbReference type="NCBI Taxonomy" id="1003335"/>
    <lineage>
        <taxon>Eukaryota</taxon>
        <taxon>Fungi</taxon>
        <taxon>Dikarya</taxon>
        <taxon>Ascomycota</taxon>
        <taxon>Saccharomycotina</taxon>
        <taxon>Saccharomycetes</taxon>
        <taxon>Saccharomycetales</taxon>
        <taxon>Saccharomycetaceae</taxon>
        <taxon>Kluyveromyces</taxon>
    </lineage>
</organism>
<feature type="domain" description="Sodium/calcium exchanger membrane region" evidence="9">
    <location>
        <begin position="536"/>
        <end position="693"/>
    </location>
</feature>
<dbReference type="EMBL" id="AP012215">
    <property type="protein sequence ID" value="BAO39819.1"/>
    <property type="molecule type" value="Genomic_DNA"/>
</dbReference>
<dbReference type="AlphaFoldDB" id="W0TCK4"/>
<dbReference type="PANTHER" id="PTHR12266:SF0">
    <property type="entry name" value="MITOCHONDRIAL SODIUM_CALCIUM EXCHANGER PROTEIN"/>
    <property type="match status" value="1"/>
</dbReference>
<feature type="transmembrane region" description="Helical" evidence="8">
    <location>
        <begin position="451"/>
        <end position="471"/>
    </location>
</feature>
<evidence type="ECO:0000256" key="3">
    <source>
        <dbReference type="ARBA" id="ARBA00022448"/>
    </source>
</evidence>
<dbReference type="Pfam" id="PF01699">
    <property type="entry name" value="Na_Ca_ex"/>
    <property type="match status" value="2"/>
</dbReference>
<feature type="transmembrane region" description="Helical" evidence="8">
    <location>
        <begin position="109"/>
        <end position="130"/>
    </location>
</feature>
<feature type="region of interest" description="Disordered" evidence="7">
    <location>
        <begin position="337"/>
        <end position="356"/>
    </location>
</feature>
<gene>
    <name evidence="10" type="ORF">KLMA_30524</name>
</gene>
<dbReference type="VEuPathDB" id="FungiDB:KLMA_30524"/>
<sequence length="700" mass="79051">MAKQKMSLIRRKLLVASFYSIWIILIGSAHVWPVLKAAVLSPLSLLACFITLGIITSDYLTPNLAVISQEILFISDRVSGMTLMALGNALPDITSTYKAMKRDATTLAIGESFGAIFFLLTVVIGSMLMVRNIQLSKRSEYTQGNFELDPDNIDAWDTIYYNRNQFLRDLFMFAFLIIMNISFLRDGQIAFWECLVMCISYCLYAAYLIVSIQRPDVSNRDENVPNITVTGPQIHEEDNMERFLKTVQDRRNYLRKKIRMYLRRRYKGCANLKLNDTLDLWENSTIFEHEVDQALSRATSPIARPLARSNSETNFQHLQSIPQLSLNGHAAAMCTNGGTSIKDPNESKSDNSFSIVAPKPINTSRQMDLESQSIDSDDNFLQPGRMEAFRSISVDNLRMLSEQSSMLDEISELDFELNHGISAEPEDRWDSKLRIVKYLTDGGFTTSTFELLVILVTTPIIFLLTFIIPLHYPSQSGNQFFRIAYYTQCAFSPFISYLLVQREFNLWLFGLGMLAGAILVSFYMAGKLHIKAKYISIFGFILSLSSISFIVGTVIDILTNWVEIFDVSEAILGLTVFAWGNSIGDLVSNIAFTKIGVLEIALGSCFGSPLLYFLFGVGIDGLLVILQRNDSSEIKIWNRYIEFEVNDRLIVSCIGIVLAFGIFIFIVPLNRWKLDKKIGGLLLLLYVSVTGINIKLELTM</sequence>
<evidence type="ECO:0000313" key="10">
    <source>
        <dbReference type="EMBL" id="BAO39819.1"/>
    </source>
</evidence>
<evidence type="ECO:0000256" key="8">
    <source>
        <dbReference type="SAM" id="Phobius"/>
    </source>
</evidence>
<feature type="transmembrane region" description="Helical" evidence="8">
    <location>
        <begin position="678"/>
        <end position="696"/>
    </location>
</feature>
<dbReference type="InterPro" id="IPR051359">
    <property type="entry name" value="CaCA_antiporter"/>
</dbReference>